<reference evidence="2 3" key="1">
    <citation type="submission" date="2019-06" db="EMBL/GenBank/DDBJ databases">
        <authorList>
            <person name="Livingstone P."/>
            <person name="Whitworth D."/>
        </authorList>
    </citation>
    <scope>NUCLEOTIDE SEQUENCE [LARGE SCALE GENOMIC DNA]</scope>
    <source>
        <strain evidence="2 3">AM401</strain>
    </source>
</reference>
<evidence type="ECO:0000313" key="2">
    <source>
        <dbReference type="EMBL" id="TQF16458.1"/>
    </source>
</evidence>
<comment type="caution">
    <text evidence="2">The sequence shown here is derived from an EMBL/GenBank/DDBJ whole genome shotgun (WGS) entry which is preliminary data.</text>
</comment>
<feature type="region of interest" description="Disordered" evidence="1">
    <location>
        <begin position="343"/>
        <end position="376"/>
    </location>
</feature>
<keyword evidence="3" id="KW-1185">Reference proteome</keyword>
<sequence>MEGAVLDENGECAVGIYLLPLVDGGVDIDLITAEPVPDAFTEFVLGCLCAAIVSGYRLKQLRMLRDRGHLVANRYAVEVPAEPVWLKTAIRLCAEKQWPGVVVDEHAVTVEPFWSMTVSTPEPRRTTTFFCEAPSQGRSGVLVGVKFPPGTTREWRGSAQAVLCEAVGMWHRVLFRGRKPPHEVFTAPPGEPVLEEGVVTFQGTGGSFAGVKKDTPVAQEFRPINFKDFWDRLHRAAEACRQLGEMLVTETLPPSLRFDFKAAEWPPEKDGRVKFLGGRLLRPEALMGVEEKQAARYLWVDGKVPVWVNLKVCGVDEHHTYIQVLFNPDRLTNDDTRLMYQQEGYPPFSTRGPPGGAPDRKVSLPPRKPIKRNTHD</sequence>
<organism evidence="2 3">
    <name type="scientific">Myxococcus llanfairpwllgwyngyllgogerychwyrndrobwllllantysiliogogogochensis</name>
    <dbReference type="NCBI Taxonomy" id="2590453"/>
    <lineage>
        <taxon>Bacteria</taxon>
        <taxon>Pseudomonadati</taxon>
        <taxon>Myxococcota</taxon>
        <taxon>Myxococcia</taxon>
        <taxon>Myxococcales</taxon>
        <taxon>Cystobacterineae</taxon>
        <taxon>Myxococcaceae</taxon>
        <taxon>Myxococcus</taxon>
    </lineage>
</organism>
<dbReference type="EMBL" id="VIFM01000023">
    <property type="protein sequence ID" value="TQF16458.1"/>
    <property type="molecule type" value="Genomic_DNA"/>
</dbReference>
<dbReference type="RefSeq" id="WP_141641869.1">
    <property type="nucleotide sequence ID" value="NZ_VIFM01000023.1"/>
</dbReference>
<name>A0A540X5C6_9BACT</name>
<accession>A0A540X5C6</accession>
<dbReference type="AlphaFoldDB" id="A0A540X5C6"/>
<dbReference type="Proteomes" id="UP000315369">
    <property type="component" value="Unassembled WGS sequence"/>
</dbReference>
<protein>
    <submittedName>
        <fullName evidence="2">Uncharacterized protein</fullName>
    </submittedName>
</protein>
<dbReference type="OrthoDB" id="5380568at2"/>
<proteinExistence type="predicted"/>
<gene>
    <name evidence="2" type="ORF">FJV41_08220</name>
</gene>
<evidence type="ECO:0000313" key="3">
    <source>
        <dbReference type="Proteomes" id="UP000315369"/>
    </source>
</evidence>
<evidence type="ECO:0000256" key="1">
    <source>
        <dbReference type="SAM" id="MobiDB-lite"/>
    </source>
</evidence>